<dbReference type="eggNOG" id="COG0101">
    <property type="taxonomic scope" value="Bacteria"/>
</dbReference>
<sequence length="268" mass="29830">MAHPSSSEPRWKCVCAYDGGHFAGWQSQVSGASVQDAIEARLREMFGREVRIHGSGRTDAGVHALGQVFHFDAHWRHGPEKLLAALRARLPSAIQIKTVCAVTPEFHARFQASGKRYTYRLHLGDADPFTRPYSWPVFRPLDLAAMNAAAAVLRGRHDFRAFTALNGPARVDTVRDLRRLDVRRRGRVIRIIAEADGFLYKMVRSLVGVLVAVGEGKLTVHDVRAILASRQRTAVVQTAPPQGLFLVRVFYRPGRRSTAATTDVDNDE</sequence>
<dbReference type="HOGENOM" id="CLU_014673_0_1_0"/>
<evidence type="ECO:0000256" key="4">
    <source>
        <dbReference type="HAMAP-Rule" id="MF_00171"/>
    </source>
</evidence>
<name>B1ZVD8_OPITP</name>
<feature type="domain" description="Pseudouridine synthase I TruA alpha/beta" evidence="8">
    <location>
        <begin position="16"/>
        <end position="110"/>
    </location>
</feature>
<dbReference type="CDD" id="cd02570">
    <property type="entry name" value="PseudoU_synth_EcTruA"/>
    <property type="match status" value="1"/>
</dbReference>
<evidence type="ECO:0000256" key="6">
    <source>
        <dbReference type="PIRSR" id="PIRSR001430-2"/>
    </source>
</evidence>
<feature type="binding site" evidence="4 6">
    <location>
        <position position="117"/>
    </location>
    <ligand>
        <name>substrate</name>
    </ligand>
</feature>
<dbReference type="Gene3D" id="3.30.70.660">
    <property type="entry name" value="Pseudouridine synthase I, catalytic domain, C-terminal subdomain"/>
    <property type="match status" value="1"/>
</dbReference>
<dbReference type="KEGG" id="ote:Oter_3528"/>
<proteinExistence type="inferred from homology"/>
<dbReference type="SUPFAM" id="SSF55120">
    <property type="entry name" value="Pseudouridine synthase"/>
    <property type="match status" value="1"/>
</dbReference>
<dbReference type="InterPro" id="IPR020097">
    <property type="entry name" value="PsdUridine_synth_TruA_a/b_dom"/>
</dbReference>
<dbReference type="Proteomes" id="UP000007013">
    <property type="component" value="Chromosome"/>
</dbReference>
<dbReference type="AlphaFoldDB" id="B1ZVD8"/>
<evidence type="ECO:0000256" key="3">
    <source>
        <dbReference type="ARBA" id="ARBA00023235"/>
    </source>
</evidence>
<evidence type="ECO:0000256" key="7">
    <source>
        <dbReference type="RuleBase" id="RU003792"/>
    </source>
</evidence>
<comment type="similarity">
    <text evidence="1 4 7">Belongs to the tRNA pseudouridine synthase TruA family.</text>
</comment>
<evidence type="ECO:0000256" key="1">
    <source>
        <dbReference type="ARBA" id="ARBA00009375"/>
    </source>
</evidence>
<dbReference type="HAMAP" id="MF_00171">
    <property type="entry name" value="TruA"/>
    <property type="match status" value="1"/>
</dbReference>
<dbReference type="GO" id="GO:0031119">
    <property type="term" value="P:tRNA pseudouridine synthesis"/>
    <property type="evidence" value="ECO:0007669"/>
    <property type="project" value="UniProtKB-UniRule"/>
</dbReference>
<protein>
    <recommendedName>
        <fullName evidence="4">tRNA pseudouridine synthase A</fullName>
        <ecNumber evidence="4">5.4.99.12</ecNumber>
    </recommendedName>
    <alternativeName>
        <fullName evidence="4">tRNA pseudouridine(38-40) synthase</fullName>
    </alternativeName>
    <alternativeName>
        <fullName evidence="4">tRNA pseudouridylate synthase I</fullName>
    </alternativeName>
    <alternativeName>
        <fullName evidence="4">tRNA-uridine isomerase I</fullName>
    </alternativeName>
</protein>
<evidence type="ECO:0000256" key="5">
    <source>
        <dbReference type="PIRSR" id="PIRSR001430-1"/>
    </source>
</evidence>
<dbReference type="PANTHER" id="PTHR11142:SF0">
    <property type="entry name" value="TRNA PSEUDOURIDINE SYNTHASE-LIKE 1"/>
    <property type="match status" value="1"/>
</dbReference>
<evidence type="ECO:0000313" key="10">
    <source>
        <dbReference type="Proteomes" id="UP000007013"/>
    </source>
</evidence>
<dbReference type="InterPro" id="IPR001406">
    <property type="entry name" value="PsdUridine_synth_TruA"/>
</dbReference>
<dbReference type="Pfam" id="PF01416">
    <property type="entry name" value="PseudoU_synth_1"/>
    <property type="match status" value="2"/>
</dbReference>
<organism evidence="9 10">
    <name type="scientific">Opitutus terrae (strain DSM 11246 / JCM 15787 / PB90-1)</name>
    <dbReference type="NCBI Taxonomy" id="452637"/>
    <lineage>
        <taxon>Bacteria</taxon>
        <taxon>Pseudomonadati</taxon>
        <taxon>Verrucomicrobiota</taxon>
        <taxon>Opitutia</taxon>
        <taxon>Opitutales</taxon>
        <taxon>Opitutaceae</taxon>
        <taxon>Opitutus</taxon>
    </lineage>
</organism>
<dbReference type="STRING" id="452637.Oter_3528"/>
<dbReference type="InterPro" id="IPR020094">
    <property type="entry name" value="TruA/RsuA/RluB/E/F_N"/>
</dbReference>
<keyword evidence="10" id="KW-1185">Reference proteome</keyword>
<evidence type="ECO:0000256" key="2">
    <source>
        <dbReference type="ARBA" id="ARBA00022694"/>
    </source>
</evidence>
<comment type="catalytic activity">
    <reaction evidence="4 7">
        <text>uridine(38/39/40) in tRNA = pseudouridine(38/39/40) in tRNA</text>
        <dbReference type="Rhea" id="RHEA:22376"/>
        <dbReference type="Rhea" id="RHEA-COMP:10085"/>
        <dbReference type="Rhea" id="RHEA-COMP:10087"/>
        <dbReference type="ChEBI" id="CHEBI:65314"/>
        <dbReference type="ChEBI" id="CHEBI:65315"/>
        <dbReference type="EC" id="5.4.99.12"/>
    </reaction>
</comment>
<gene>
    <name evidence="4" type="primary">truA</name>
    <name evidence="9" type="ordered locus">Oter_3528</name>
</gene>
<dbReference type="PANTHER" id="PTHR11142">
    <property type="entry name" value="PSEUDOURIDYLATE SYNTHASE"/>
    <property type="match status" value="1"/>
</dbReference>
<keyword evidence="2 4" id="KW-0819">tRNA processing</keyword>
<dbReference type="NCBIfam" id="TIGR00071">
    <property type="entry name" value="hisT_truA"/>
    <property type="match status" value="1"/>
</dbReference>
<dbReference type="FunFam" id="3.30.70.580:FF:000001">
    <property type="entry name" value="tRNA pseudouridine synthase A"/>
    <property type="match status" value="1"/>
</dbReference>
<dbReference type="EMBL" id="CP001032">
    <property type="protein sequence ID" value="ACB76805.1"/>
    <property type="molecule type" value="Genomic_DNA"/>
</dbReference>
<evidence type="ECO:0000313" key="9">
    <source>
        <dbReference type="EMBL" id="ACB76805.1"/>
    </source>
</evidence>
<dbReference type="InterPro" id="IPR020103">
    <property type="entry name" value="PsdUridine_synth_cat_dom_sf"/>
</dbReference>
<feature type="domain" description="Pseudouridine synthase I TruA alpha/beta" evidence="8">
    <location>
        <begin position="149"/>
        <end position="251"/>
    </location>
</feature>
<comment type="subunit">
    <text evidence="4">Homodimer.</text>
</comment>
<dbReference type="EC" id="5.4.99.12" evidence="4"/>
<keyword evidence="3 4" id="KW-0413">Isomerase</keyword>
<reference evidence="9 10" key="1">
    <citation type="journal article" date="2011" name="J. Bacteriol.">
        <title>Genome sequence of the verrucomicrobium Opitutus terrae PB90-1, an abundant inhabitant of rice paddy soil ecosystems.</title>
        <authorList>
            <person name="van Passel M.W."/>
            <person name="Kant R."/>
            <person name="Palva A."/>
            <person name="Copeland A."/>
            <person name="Lucas S."/>
            <person name="Lapidus A."/>
            <person name="Glavina del Rio T."/>
            <person name="Pitluck S."/>
            <person name="Goltsman E."/>
            <person name="Clum A."/>
            <person name="Sun H."/>
            <person name="Schmutz J."/>
            <person name="Larimer F.W."/>
            <person name="Land M.L."/>
            <person name="Hauser L."/>
            <person name="Kyrpides N."/>
            <person name="Mikhailova N."/>
            <person name="Richardson P.P."/>
            <person name="Janssen P.H."/>
            <person name="de Vos W.M."/>
            <person name="Smidt H."/>
        </authorList>
    </citation>
    <scope>NUCLEOTIDE SEQUENCE [LARGE SCALE GENOMIC DNA]</scope>
    <source>
        <strain evidence="10">DSM 11246 / JCM 15787 / PB90-1</strain>
    </source>
</reference>
<dbReference type="InterPro" id="IPR020095">
    <property type="entry name" value="PsdUridine_synth_TruA_C"/>
</dbReference>
<dbReference type="GO" id="GO:0160147">
    <property type="term" value="F:tRNA pseudouridine(38-40) synthase activity"/>
    <property type="evidence" value="ECO:0007669"/>
    <property type="project" value="UniProtKB-EC"/>
</dbReference>
<dbReference type="GO" id="GO:0003723">
    <property type="term" value="F:RNA binding"/>
    <property type="evidence" value="ECO:0007669"/>
    <property type="project" value="InterPro"/>
</dbReference>
<comment type="caution">
    <text evidence="4">Lacks conserved residue(s) required for the propagation of feature annotation.</text>
</comment>
<accession>B1ZVD8</accession>
<dbReference type="PIRSF" id="PIRSF001430">
    <property type="entry name" value="tRNA_psdUrid_synth"/>
    <property type="match status" value="1"/>
</dbReference>
<comment type="function">
    <text evidence="4">Formation of pseudouridine at positions 38, 39 and 40 in the anticodon stem and loop of transfer RNAs.</text>
</comment>
<dbReference type="Gene3D" id="3.30.70.580">
    <property type="entry name" value="Pseudouridine synthase I, catalytic domain, N-terminal subdomain"/>
    <property type="match status" value="1"/>
</dbReference>
<feature type="active site" description="Nucleophile" evidence="4 5">
    <location>
        <position position="59"/>
    </location>
</feature>
<evidence type="ECO:0000259" key="8">
    <source>
        <dbReference type="Pfam" id="PF01416"/>
    </source>
</evidence>